<keyword evidence="1" id="KW-0812">Transmembrane</keyword>
<keyword evidence="1" id="KW-1133">Transmembrane helix</keyword>
<dbReference type="EMBL" id="KV417489">
    <property type="protein sequence ID" value="KZP31464.1"/>
    <property type="molecule type" value="Genomic_DNA"/>
</dbReference>
<name>A0A166U9F6_9AGAM</name>
<dbReference type="PANTHER" id="PTHR35043:SF7">
    <property type="entry name" value="TRANSCRIPTION FACTOR DOMAIN-CONTAINING PROTEIN"/>
    <property type="match status" value="1"/>
</dbReference>
<evidence type="ECO:0000256" key="1">
    <source>
        <dbReference type="SAM" id="Phobius"/>
    </source>
</evidence>
<feature type="non-terminal residue" evidence="3">
    <location>
        <position position="1"/>
    </location>
</feature>
<keyword evidence="2" id="KW-0732">Signal</keyword>
<dbReference type="PANTHER" id="PTHR35043">
    <property type="entry name" value="TRANSCRIPTION FACTOR DOMAIN-CONTAINING PROTEIN"/>
    <property type="match status" value="1"/>
</dbReference>
<evidence type="ECO:0000256" key="2">
    <source>
        <dbReference type="SAM" id="SignalP"/>
    </source>
</evidence>
<dbReference type="AlphaFoldDB" id="A0A166U9F6"/>
<feature type="non-terminal residue" evidence="3">
    <location>
        <position position="209"/>
    </location>
</feature>
<feature type="chain" id="PRO_5007880455" evidence="2">
    <location>
        <begin position="21"/>
        <end position="209"/>
    </location>
</feature>
<dbReference type="OrthoDB" id="9451547at2759"/>
<organism evidence="3 4">
    <name type="scientific">Athelia psychrophila</name>
    <dbReference type="NCBI Taxonomy" id="1759441"/>
    <lineage>
        <taxon>Eukaryota</taxon>
        <taxon>Fungi</taxon>
        <taxon>Dikarya</taxon>
        <taxon>Basidiomycota</taxon>
        <taxon>Agaricomycotina</taxon>
        <taxon>Agaricomycetes</taxon>
        <taxon>Agaricomycetidae</taxon>
        <taxon>Atheliales</taxon>
        <taxon>Atheliaceae</taxon>
        <taxon>Athelia</taxon>
    </lineage>
</organism>
<protein>
    <submittedName>
        <fullName evidence="3">Uncharacterized protein</fullName>
    </submittedName>
</protein>
<dbReference type="Proteomes" id="UP000076532">
    <property type="component" value="Unassembled WGS sequence"/>
</dbReference>
<accession>A0A166U9F6</accession>
<feature type="signal peptide" evidence="2">
    <location>
        <begin position="1"/>
        <end position="20"/>
    </location>
</feature>
<reference evidence="3 4" key="1">
    <citation type="journal article" date="2016" name="Mol. Biol. Evol.">
        <title>Comparative Genomics of Early-Diverging Mushroom-Forming Fungi Provides Insights into the Origins of Lignocellulose Decay Capabilities.</title>
        <authorList>
            <person name="Nagy L.G."/>
            <person name="Riley R."/>
            <person name="Tritt A."/>
            <person name="Adam C."/>
            <person name="Daum C."/>
            <person name="Floudas D."/>
            <person name="Sun H."/>
            <person name="Yadav J.S."/>
            <person name="Pangilinan J."/>
            <person name="Larsson K.H."/>
            <person name="Matsuura K."/>
            <person name="Barry K."/>
            <person name="Labutti K."/>
            <person name="Kuo R."/>
            <person name="Ohm R.A."/>
            <person name="Bhattacharya S.S."/>
            <person name="Shirouzu T."/>
            <person name="Yoshinaga Y."/>
            <person name="Martin F.M."/>
            <person name="Grigoriev I.V."/>
            <person name="Hibbett D.S."/>
        </authorList>
    </citation>
    <scope>NUCLEOTIDE SEQUENCE [LARGE SCALE GENOMIC DNA]</scope>
    <source>
        <strain evidence="3 4">CBS 109695</strain>
    </source>
</reference>
<proteinExistence type="predicted"/>
<keyword evidence="4" id="KW-1185">Reference proteome</keyword>
<gene>
    <name evidence="3" type="ORF">FIBSPDRAFT_692339</name>
</gene>
<sequence>RSLVGIVTSCLATIFACVLSALHPNIPGPNQSWKSKRFDSFKLFAVTLLVPEWVLAWAVRQFLQARKYAKELEAARHEAANRNNTHTWTVMHGFHASMGGFHCYGGEEPRFPLQVEGGLGHSLLTLVESQSLVPPTSGELVDESKGNALSRATAITQTLSFVFQCLMRHSENLVMTNLEIMTLTYIVMTCAMYIAWWYKPYNVRCPIRV</sequence>
<feature type="transmembrane region" description="Helical" evidence="1">
    <location>
        <begin position="178"/>
        <end position="198"/>
    </location>
</feature>
<evidence type="ECO:0000313" key="3">
    <source>
        <dbReference type="EMBL" id="KZP31464.1"/>
    </source>
</evidence>
<evidence type="ECO:0000313" key="4">
    <source>
        <dbReference type="Proteomes" id="UP000076532"/>
    </source>
</evidence>
<keyword evidence="1" id="KW-0472">Membrane</keyword>
<feature type="transmembrane region" description="Helical" evidence="1">
    <location>
        <begin position="44"/>
        <end position="63"/>
    </location>
</feature>